<evidence type="ECO:0000259" key="2">
    <source>
        <dbReference type="Pfam" id="PF19116"/>
    </source>
</evidence>
<dbReference type="PROSITE" id="PS00018">
    <property type="entry name" value="EF_HAND_1"/>
    <property type="match status" value="1"/>
</dbReference>
<evidence type="ECO:0000313" key="3">
    <source>
        <dbReference type="EMBL" id="MBB4642143.1"/>
    </source>
</evidence>
<dbReference type="NCBIfam" id="TIGR01965">
    <property type="entry name" value="VCBS_repeat"/>
    <property type="match status" value="3"/>
</dbReference>
<feature type="compositionally biased region" description="Polar residues" evidence="1">
    <location>
        <begin position="713"/>
        <end position="730"/>
    </location>
</feature>
<dbReference type="Proteomes" id="UP000575068">
    <property type="component" value="Unassembled WGS sequence"/>
</dbReference>
<feature type="compositionally biased region" description="Polar residues" evidence="1">
    <location>
        <begin position="2563"/>
        <end position="2577"/>
    </location>
</feature>
<name>A0A840HW10_9SPHN</name>
<dbReference type="InterPro" id="IPR010221">
    <property type="entry name" value="VCBS_dom"/>
</dbReference>
<feature type="domain" description="DUF5801" evidence="2">
    <location>
        <begin position="1420"/>
        <end position="1558"/>
    </location>
</feature>
<organism evidence="3 4">
    <name type="scientific">Rhizorhapis suberifaciens</name>
    <name type="common">corky root of lettuce</name>
    <dbReference type="NCBI Taxonomy" id="13656"/>
    <lineage>
        <taxon>Bacteria</taxon>
        <taxon>Pseudomonadati</taxon>
        <taxon>Pseudomonadota</taxon>
        <taxon>Alphaproteobacteria</taxon>
        <taxon>Sphingomonadales</taxon>
        <taxon>Sphingomonadaceae</taxon>
        <taxon>Rhizorhapis</taxon>
    </lineage>
</organism>
<feature type="compositionally biased region" description="Polar residues" evidence="1">
    <location>
        <begin position="2540"/>
        <end position="2552"/>
    </location>
</feature>
<feature type="region of interest" description="Disordered" evidence="1">
    <location>
        <begin position="2515"/>
        <end position="2618"/>
    </location>
</feature>
<feature type="compositionally biased region" description="Low complexity" evidence="1">
    <location>
        <begin position="2582"/>
        <end position="2591"/>
    </location>
</feature>
<evidence type="ECO:0000313" key="4">
    <source>
        <dbReference type="Proteomes" id="UP000575068"/>
    </source>
</evidence>
<dbReference type="EMBL" id="JACHOV010000009">
    <property type="protein sequence ID" value="MBB4642143.1"/>
    <property type="molecule type" value="Genomic_DNA"/>
</dbReference>
<dbReference type="RefSeq" id="WP_184475919.1">
    <property type="nucleotide sequence ID" value="NZ_JACHOV010000009.1"/>
</dbReference>
<reference evidence="3 4" key="1">
    <citation type="submission" date="2020-08" db="EMBL/GenBank/DDBJ databases">
        <title>Genomic Encyclopedia of Type Strains, Phase IV (KMG-IV): sequencing the most valuable type-strain genomes for metagenomic binning, comparative biology and taxonomic classification.</title>
        <authorList>
            <person name="Goeker M."/>
        </authorList>
    </citation>
    <scope>NUCLEOTIDE SEQUENCE [LARGE SCALE GENOMIC DNA]</scope>
    <source>
        <strain evidence="3 4">DSM 7465</strain>
    </source>
</reference>
<dbReference type="InterPro" id="IPR043824">
    <property type="entry name" value="DUF5801"/>
</dbReference>
<feature type="domain" description="DUF5801" evidence="2">
    <location>
        <begin position="1578"/>
        <end position="1697"/>
    </location>
</feature>
<sequence length="2714" mass="272454">MDIDRDNGRTADDRLSPQYAATAEVQALAAAQAGQLPPPANAQAVSALAGPVALPEGVSLDQIRVSGRDLIVTLPDGTQMVILDGAIFVPQLVIDGVQIPPANIAALLIGNEPQPAAGSPQSSGGNFVAAEGDIGDPFNLGDLLPPTELSFPPFEQQEIFPAAPEDEDDDQPVDIITIPGPGEPGTVVDEAGLGIDDRDGETPGSNEPANVETTQGVMTYTAPDGPATVSINNVVVTQVGQTIQGQHGILTITSIADGQIGYSYAVTDNGSGDNVTDSFAVTVTDVDGDTDSGTLTITIVDDVPQALNDIDSVTEDGPLVADGNVFTGSGGEDANGSDGVADTPGADGATVTAISFGQTGGTIGSPVPGAYGTLTLNTDGSYVYTLNAENGVVQGLDSTESLTEQFSYTITDGDGDMSSATLTITIAGSDDGVRIGGLDGQGAEEILFEANLGDGSSPDAAALTQTGTFTLNAVDGVSTISINGQTIFTGDTFTAGAPISNAYGSLTITGFTPVMGSDGDVIGGTVSYSYVLNDNMLLHTGGNGGSLTQSYTVVVTDTDGSSDTASLDVQVVDDVPTAAANSNTVDEGATLEVDAASGVLSNDTDGADGFAGGDGVVGVRAAGDDTTSEIAGNVGSAIEGLYGTLTLHADGSYIYVSNPNVVPPAGASDVFVYTIEDGDGDHSTATLTIDIADAGLAARTDSITVDEAALDSVGSNSGSDGETATGTLTDNVSGGAGPFTFALTGNGAGSFGTLTLNPNGSYSYTLTSPVDGITADDGALPLNGAESFEYEVTDANGNTTTSTITINIVDDVPTAFAEQSQSVAEDADAAIGGNVLDNDVRGADGASLTSVTIDGTTTNVAAIGTTPVTTSLGTYTFTANGNWTFAPVSNQANAAGIDASFSYTITDGDGDTSSAQQPITVLDGAEPQVGKPVTLTLDDQNLSDGSTPAGADSATGTVTFLPGSDAIASIAFAADVSSLGGNLDWTRVSDTQIVGKDGGTIVVTLDLVRVGDTGQVTATLNNNYDSHPGINADDLQTLGSVGVVATDTDGDTATGAVNVEVSDDLPVVTASQPGEDAMTVDETDLGSNDTADFGSLFAIDYNADGPAAANPVVYTLGVVSAGVNSGLVDSATGSDVLLRLTAGGVVEGYVATQPSLVVFTVSVDGAGIVTLDQQRAIFHSPDSGADQPAFLTADNILTLTATVEDADGDTDSATISIGNALRFEDDGPSIDASVVDADTVLLTTQDVQTIGGLSDTAVSTANFSGAFGLVASDHGADGAGSTAWNYSLNLTGVLAAGLSSNGAAINLFVNGGVVFGSTAATLGDVDPANTIFTLGVDSGTGVVTLTQFAEIDHLPNGDTAAPYDDQFATLASGLVQLVGIATITDKDGDTASETVALDLGGNVQFADDGPSISAAGAIPTLTVDESALSVDANASFVNVFESDFGADGAGKIVYTLGINAGATGLVDSLTGQAVVLSLEGEQVIGRAGVNGEIVFALTEDGAGGVYLDQKRAVAHDIDGSASAAHDDPKSLLAANLITLTATITDGDGDQASATIDLGDKLTFKDDGPSASSNAVVQLDDDVLANGNDGGTGDDPDAANTSGTLGHGFGADGGSIAFLTSGAPSGFSYELSGSNLLVKQGGTTVLTVTLNAATGDYVVTQNAPILHDSAQNENNQTFVLNYQVTDGDGDTAAGTLSINVDDDIPIATNDLAFVVEGGPLSTGNVLDNDQPGADGPLVVSSVSGGSLGAPIVGSYGTLTLNADGSYKYTPNASVPTNSVDNFTYLVVDKDGDTKPALLSFVFKGDANTPNGGNVSVTVDDEGLSGGNSGGTGDYTGVPNEAVVSGNLGFSYGGDGAAGSGAFAFANGSVTVGTETVNYVWNAGTNTLTATGPRGILFTVTVNPANGDYTVTLVDNVLHTVGGNENDAGPIALNYALLDSDGSPANGVLNISFDDDTPNAYNIAPEVASGVNTGTDYTDAGNLLHLPSIGADGLGTLTFNVTNGTQAMGLDGKALTFEGQNIYYTVNSDDPSILEARTSATPGAGTLIFKIDLDQPSGTYAFSQYEQISILSTQNITSLSSVGGGNVTAKAIDVPSSPYDLVLSTQAGNTVNTNSTQIGVGSGQSMDSGEHIRIDFVKDSFVTGSGGNAELHFGEYYTANSYRQDVSGLSGPQRADFVVRAVTVSEASPSTTTEADGDKVFYGDGNDSFLSSAVTSIEIYNAAGTLVAPANYSGLGISVTAVANGWQILNLPNNYDFKIISSTPFNAVQVEALAGTDTFKLGFISIEAFVVGGTSFSVPISLTDADGDTVSNSIAVNLSAPVAPVAIDLDHDGVEYLALSAGVTHDYGSGEVNTAWVAPDDGLLAHAIGEAYDVVFTDDAAGATTDLDGIRLAYDSNNDGFLTADDAEFSSFGVWQDANSNGVVDAGEFHSLTDLGITSVGLVSDGQSNMAANGDVLVHGEATYTINGETGAVADVAFATTSTPTATQLDERTLLNTGLNQALVAASLIATVEQAAADSSDTTPSDAVEQDSTVAAPVVETSAPTVTSDESVPESSLLDDPASDHSVSTPAAETHQAQSEGDESSLSSLQDTSSVEDSSAPVQDDHAVTADAPPPPMPVDLTPMMMAAMQVAEGEQPVDLPKALPAILADALAGGTADGPDIDALLNALPQAEPVGGATPAAPATEAIHDFALAAPAFHFDLAMMSHDAVAATTHA</sequence>
<protein>
    <submittedName>
        <fullName evidence="3">VCBS repeat-containing protein</fullName>
    </submittedName>
</protein>
<evidence type="ECO:0000256" key="1">
    <source>
        <dbReference type="SAM" id="MobiDB-lite"/>
    </source>
</evidence>
<accession>A0A840HW10</accession>
<feature type="region of interest" description="Disordered" evidence="1">
    <location>
        <begin position="711"/>
        <end position="730"/>
    </location>
</feature>
<dbReference type="Pfam" id="PF19116">
    <property type="entry name" value="DUF5801"/>
    <property type="match status" value="4"/>
</dbReference>
<comment type="caution">
    <text evidence="3">The sequence shown here is derived from an EMBL/GenBank/DDBJ whole genome shotgun (WGS) entry which is preliminary data.</text>
</comment>
<proteinExistence type="predicted"/>
<keyword evidence="4" id="KW-1185">Reference proteome</keyword>
<dbReference type="Pfam" id="PF17963">
    <property type="entry name" value="Big_9"/>
    <property type="match status" value="5"/>
</dbReference>
<gene>
    <name evidence="3" type="ORF">HNQ99_002465</name>
</gene>
<feature type="domain" description="DUF5801" evidence="2">
    <location>
        <begin position="1256"/>
        <end position="1397"/>
    </location>
</feature>
<dbReference type="InterPro" id="IPR018247">
    <property type="entry name" value="EF_Hand_1_Ca_BS"/>
</dbReference>
<feature type="compositionally biased region" description="Polar residues" evidence="1">
    <location>
        <begin position="2515"/>
        <end position="2531"/>
    </location>
</feature>
<feature type="domain" description="DUF5801" evidence="2">
    <location>
        <begin position="1078"/>
        <end position="1218"/>
    </location>
</feature>